<gene>
    <name evidence="1" type="ORF">QRO08_16735</name>
</gene>
<dbReference type="Proteomes" id="UP001242732">
    <property type="component" value="Chromosome"/>
</dbReference>
<evidence type="ECO:0000313" key="1">
    <source>
        <dbReference type="EMBL" id="WIY47475.1"/>
    </source>
</evidence>
<dbReference type="EMBL" id="CP127363">
    <property type="protein sequence ID" value="WIY47475.1"/>
    <property type="molecule type" value="Genomic_DNA"/>
</dbReference>
<reference evidence="1 2" key="1">
    <citation type="submission" date="2023-06" db="EMBL/GenBank/DDBJ databases">
        <authorList>
            <person name="Ham H."/>
            <person name="Park D.S."/>
        </authorList>
    </citation>
    <scope>NUCLEOTIDE SEQUENCE [LARGE SCALE GENOMIC DNA]</scope>
    <source>
        <strain evidence="1 2">KACC 17005</strain>
    </source>
</reference>
<accession>A0ABY9AKJ2</accession>
<organism evidence="1 2">
    <name type="scientific">Paracidovorax citrulli</name>
    <name type="common">Acidovorax citrulli</name>
    <dbReference type="NCBI Taxonomy" id="80869"/>
    <lineage>
        <taxon>Bacteria</taxon>
        <taxon>Pseudomonadati</taxon>
        <taxon>Pseudomonadota</taxon>
        <taxon>Betaproteobacteria</taxon>
        <taxon>Burkholderiales</taxon>
        <taxon>Comamonadaceae</taxon>
        <taxon>Paracidovorax</taxon>
    </lineage>
</organism>
<protein>
    <submittedName>
        <fullName evidence="1">Uncharacterized protein</fullName>
    </submittedName>
</protein>
<keyword evidence="2" id="KW-1185">Reference proteome</keyword>
<name>A0ABY9AKJ2_PARCI</name>
<evidence type="ECO:0000313" key="2">
    <source>
        <dbReference type="Proteomes" id="UP001242732"/>
    </source>
</evidence>
<proteinExistence type="predicted"/>
<sequence>MNNFNMPVPPRFPDPLADIRGLQREMADALGDLFAEQAAMRGVLVALATSHPEPERLVEAYLEHMDLLVEHIDPKRIAKFRTAAQQWRDLLLHRTGQQPPS</sequence>
<dbReference type="RefSeq" id="WP_011794743.1">
    <property type="nucleotide sequence ID" value="NZ_CP023687.1"/>
</dbReference>